<dbReference type="AlphaFoldDB" id="A0A813G6A0"/>
<feature type="non-terminal residue" evidence="2">
    <location>
        <position position="225"/>
    </location>
</feature>
<organism evidence="2 3">
    <name type="scientific">Polarella glacialis</name>
    <name type="common">Dinoflagellate</name>
    <dbReference type="NCBI Taxonomy" id="89957"/>
    <lineage>
        <taxon>Eukaryota</taxon>
        <taxon>Sar</taxon>
        <taxon>Alveolata</taxon>
        <taxon>Dinophyceae</taxon>
        <taxon>Suessiales</taxon>
        <taxon>Suessiaceae</taxon>
        <taxon>Polarella</taxon>
    </lineage>
</organism>
<feature type="region of interest" description="Disordered" evidence="1">
    <location>
        <begin position="1"/>
        <end position="99"/>
    </location>
</feature>
<accession>A0A813G6A0</accession>
<dbReference type="Proteomes" id="UP000654075">
    <property type="component" value="Unassembled WGS sequence"/>
</dbReference>
<evidence type="ECO:0000313" key="3">
    <source>
        <dbReference type="Proteomes" id="UP000654075"/>
    </source>
</evidence>
<name>A0A813G6A0_POLGL</name>
<dbReference type="EMBL" id="CAJNNV010027798">
    <property type="protein sequence ID" value="CAE8621698.1"/>
    <property type="molecule type" value="Genomic_DNA"/>
</dbReference>
<protein>
    <submittedName>
        <fullName evidence="2">Uncharacterized protein</fullName>
    </submittedName>
</protein>
<keyword evidence="3" id="KW-1185">Reference proteome</keyword>
<proteinExistence type="predicted"/>
<gene>
    <name evidence="2" type="ORF">PGLA1383_LOCUS39217</name>
</gene>
<evidence type="ECO:0000313" key="2">
    <source>
        <dbReference type="EMBL" id="CAE8621698.1"/>
    </source>
</evidence>
<reference evidence="2" key="1">
    <citation type="submission" date="2021-02" db="EMBL/GenBank/DDBJ databases">
        <authorList>
            <person name="Dougan E. K."/>
            <person name="Rhodes N."/>
            <person name="Thang M."/>
            <person name="Chan C."/>
        </authorList>
    </citation>
    <scope>NUCLEOTIDE SEQUENCE</scope>
</reference>
<feature type="compositionally biased region" description="Polar residues" evidence="1">
    <location>
        <begin position="54"/>
        <end position="67"/>
    </location>
</feature>
<evidence type="ECO:0000256" key="1">
    <source>
        <dbReference type="SAM" id="MobiDB-lite"/>
    </source>
</evidence>
<comment type="caution">
    <text evidence="2">The sequence shown here is derived from an EMBL/GenBank/DDBJ whole genome shotgun (WGS) entry which is preliminary data.</text>
</comment>
<sequence length="225" mass="23726">MALFGPREPLSRASSAGSLRGPRAVGGRSPGCGIALGQQPLVRPLRASLDSGRTRQYQPVRQHSHGQAPNCGRKAPPSLSLSEENSSGAGGGAASQSGGSCCSRCRCQECKPADDNCVAKRSTGCAGGEPLILAWAALHLWVQGAAAQRLETAKASAAQWKERADTSLAEAWRSRDLRKQAAAAVATRWLKVQAATSVRCCFAAWHWKARTGESQAQVDAPHVFK</sequence>
<feature type="compositionally biased region" description="Low complexity" evidence="1">
    <location>
        <begin position="78"/>
        <end position="87"/>
    </location>
</feature>